<dbReference type="Pfam" id="PF07687">
    <property type="entry name" value="M20_dimer"/>
    <property type="match status" value="1"/>
</dbReference>
<evidence type="ECO:0000256" key="2">
    <source>
        <dbReference type="ARBA" id="ARBA00022723"/>
    </source>
</evidence>
<evidence type="ECO:0000256" key="1">
    <source>
        <dbReference type="ARBA" id="ARBA00022670"/>
    </source>
</evidence>
<comment type="caution">
    <text evidence="5">The sequence shown here is derived from an EMBL/GenBank/DDBJ whole genome shotgun (WGS) entry which is preliminary data.</text>
</comment>
<dbReference type="NCBIfam" id="NF005478">
    <property type="entry name" value="PRK07079.1"/>
    <property type="match status" value="1"/>
</dbReference>
<dbReference type="Proteomes" id="UP000029721">
    <property type="component" value="Unassembled WGS sequence"/>
</dbReference>
<keyword evidence="3" id="KW-0378">Hydrolase</keyword>
<dbReference type="Gene3D" id="3.30.70.360">
    <property type="match status" value="1"/>
</dbReference>
<gene>
    <name evidence="5" type="ORF">FP66_00775</name>
</gene>
<dbReference type="Gene3D" id="3.40.630.10">
    <property type="entry name" value="Zn peptidases"/>
    <property type="match status" value="1"/>
</dbReference>
<evidence type="ECO:0000256" key="3">
    <source>
        <dbReference type="ARBA" id="ARBA00022801"/>
    </source>
</evidence>
<feature type="domain" description="Peptidase M20 dimerisation" evidence="4">
    <location>
        <begin position="209"/>
        <end position="360"/>
    </location>
</feature>
<dbReference type="InterPro" id="IPR002933">
    <property type="entry name" value="Peptidase_M20"/>
</dbReference>
<dbReference type="PANTHER" id="PTHR43270">
    <property type="entry name" value="BETA-ALA-HIS DIPEPTIDASE"/>
    <property type="match status" value="1"/>
</dbReference>
<reference evidence="5 6" key="1">
    <citation type="submission" date="2014-06" db="EMBL/GenBank/DDBJ databases">
        <title>Draft genome sequence of an extremely salt tolerant bacteria Halomonas salina/CIFRI 1.</title>
        <authorList>
            <person name="Behera B.D."/>
            <person name="Meena D.K."/>
            <person name="Das P."/>
            <person name="Maharana J."/>
            <person name="Paria P."/>
            <person name="Sharma A.P."/>
            <person name="Shamsudheen K.V."/>
            <person name="Rijit J."/>
            <person name="Dixit V."/>
            <person name="Verma A."/>
            <person name="Scaria V."/>
            <person name="Sivasubbu S."/>
        </authorList>
    </citation>
    <scope>NUCLEOTIDE SEQUENCE [LARGE SCALE GENOMIC DNA]</scope>
    <source>
        <strain evidence="5 6">CIFRI 1</strain>
    </source>
</reference>
<evidence type="ECO:0000313" key="6">
    <source>
        <dbReference type="Proteomes" id="UP000029721"/>
    </source>
</evidence>
<organism evidence="5 6">
    <name type="scientific">Halomonas salina</name>
    <dbReference type="NCBI Taxonomy" id="42565"/>
    <lineage>
        <taxon>Bacteria</taxon>
        <taxon>Pseudomonadati</taxon>
        <taxon>Pseudomonadota</taxon>
        <taxon>Gammaproteobacteria</taxon>
        <taxon>Oceanospirillales</taxon>
        <taxon>Halomonadaceae</taxon>
        <taxon>Halomonas</taxon>
    </lineage>
</organism>
<name>A0ABR4WVT2_9GAMM</name>
<accession>A0ABR4WVT2</accession>
<dbReference type="Pfam" id="PF01546">
    <property type="entry name" value="Peptidase_M20"/>
    <property type="match status" value="1"/>
</dbReference>
<dbReference type="InterPro" id="IPR011650">
    <property type="entry name" value="Peptidase_M20_dimer"/>
</dbReference>
<keyword evidence="1" id="KW-0645">Protease</keyword>
<dbReference type="InterPro" id="IPR051458">
    <property type="entry name" value="Cyt/Met_Dipeptidase"/>
</dbReference>
<proteinExistence type="predicted"/>
<evidence type="ECO:0000259" key="4">
    <source>
        <dbReference type="Pfam" id="PF07687"/>
    </source>
</evidence>
<sequence length="482" mass="52532">MNDTHSSERDLAIRLASDKVTSGQLYERLEQRIARQTVSQDPDCADALRHYLTDDIAPTLEGMGFSCRIIENPKSGHPPLLIGHRIEDPELPTLLTYGHGDVTNGQDELWSGELMPWSTTFEHGRIYGRGAADNKGQHSINLAALESVIEARKGTLGYNLKMLFEMSEEIGSPGLEEVCADYREELASDLFLASDGPRIRHDMPTLFLGSRGVVQFRLTADPGNGGRHSGNWGGIITNPAAELCNAVSTLISPTGRILVDFLRAPAIPEDVDRLIRDLPVGGSDGDPWVNPSWGEAGLTDGERLYGTNTLEIVGFNAGRTDKPVGAIPEKAEAILQLRFVKGTDWQAVERNLRDHLDARGLGHIEVQPAGGYAATRLDPSHPWVEFVTRSATDSLGVPPSVLPNLGGTIPNHCFSDVLGLPTVWLPHSYPSCNQHAPDEHLLEHIVEEGVRLAAGIFWDLGTPDGRRFAERAPGSRETPLDA</sequence>
<evidence type="ECO:0000313" key="5">
    <source>
        <dbReference type="EMBL" id="KGE78853.1"/>
    </source>
</evidence>
<dbReference type="EMBL" id="JOKD01000010">
    <property type="protein sequence ID" value="KGE78853.1"/>
    <property type="molecule type" value="Genomic_DNA"/>
</dbReference>
<dbReference type="SUPFAM" id="SSF53187">
    <property type="entry name" value="Zn-dependent exopeptidases"/>
    <property type="match status" value="1"/>
</dbReference>
<dbReference type="PANTHER" id="PTHR43270:SF12">
    <property type="entry name" value="SUCCINYL-DIAMINOPIMELATE DESUCCINYLASE"/>
    <property type="match status" value="1"/>
</dbReference>
<protein>
    <recommendedName>
        <fullName evidence="4">Peptidase M20 dimerisation domain-containing protein</fullName>
    </recommendedName>
</protein>
<keyword evidence="6" id="KW-1185">Reference proteome</keyword>
<keyword evidence="2" id="KW-0479">Metal-binding</keyword>
<dbReference type="RefSeq" id="WP_035593748.1">
    <property type="nucleotide sequence ID" value="NZ_JOKD01000010.1"/>
</dbReference>